<dbReference type="HOGENOM" id="CLU_140303_0_0_0"/>
<dbReference type="Gene3D" id="3.40.50.300">
    <property type="entry name" value="P-loop containing nucleotide triphosphate hydrolases"/>
    <property type="match status" value="1"/>
</dbReference>
<dbReference type="InterPro" id="IPR027417">
    <property type="entry name" value="P-loop_NTPase"/>
</dbReference>
<dbReference type="GO" id="GO:0005524">
    <property type="term" value="F:ATP binding"/>
    <property type="evidence" value="ECO:0007669"/>
    <property type="project" value="InterPro"/>
</dbReference>
<reference evidence="2" key="1">
    <citation type="journal article" date="2015" name="PeerJ">
        <title>First genomic representation of candidate bacterial phylum KSB3 points to enhanced environmental sensing as a trigger of wastewater bulking.</title>
        <authorList>
            <person name="Sekiguchi Y."/>
            <person name="Ohashi A."/>
            <person name="Parks D.H."/>
            <person name="Yamauchi T."/>
            <person name="Tyson G.W."/>
            <person name="Hugenholtz P."/>
        </authorList>
    </citation>
    <scope>NUCLEOTIDE SEQUENCE [LARGE SCALE GENOMIC DNA]</scope>
</reference>
<organism evidence="2">
    <name type="scientific">Candidatus Moduliflexus flocculans</name>
    <dbReference type="NCBI Taxonomy" id="1499966"/>
    <lineage>
        <taxon>Bacteria</taxon>
        <taxon>Candidatus Moduliflexota</taxon>
        <taxon>Candidatus Moduliflexia</taxon>
        <taxon>Candidatus Moduliflexales</taxon>
        <taxon>Candidatus Moduliflexaceae</taxon>
    </lineage>
</organism>
<accession>A0A0S6W4Z5</accession>
<evidence type="ECO:0000313" key="2">
    <source>
        <dbReference type="EMBL" id="GAK53508.1"/>
    </source>
</evidence>
<protein>
    <submittedName>
        <fullName evidence="2">Gll3079 protein</fullName>
    </submittedName>
</protein>
<evidence type="ECO:0000313" key="3">
    <source>
        <dbReference type="Proteomes" id="UP000030700"/>
    </source>
</evidence>
<dbReference type="AlphaFoldDB" id="A0A0S6W4Z5"/>
<proteinExistence type="predicted"/>
<dbReference type="Pfam" id="PF13304">
    <property type="entry name" value="AAA_21"/>
    <property type="match status" value="1"/>
</dbReference>
<dbReference type="GO" id="GO:0016887">
    <property type="term" value="F:ATP hydrolysis activity"/>
    <property type="evidence" value="ECO:0007669"/>
    <property type="project" value="InterPro"/>
</dbReference>
<dbReference type="PANTHER" id="PTHR43581:SF4">
    <property type="entry name" value="ATP_GTP PHOSPHATASE"/>
    <property type="match status" value="1"/>
</dbReference>
<keyword evidence="3" id="KW-1185">Reference proteome</keyword>
<dbReference type="EMBL" id="DF820459">
    <property type="protein sequence ID" value="GAK53508.1"/>
    <property type="molecule type" value="Genomic_DNA"/>
</dbReference>
<dbReference type="Proteomes" id="UP000030700">
    <property type="component" value="Unassembled WGS sequence"/>
</dbReference>
<evidence type="ECO:0000259" key="1">
    <source>
        <dbReference type="Pfam" id="PF13304"/>
    </source>
</evidence>
<name>A0A0S6W4Z5_9BACT</name>
<gene>
    <name evidence="2" type="ORF">U14_04773</name>
</gene>
<dbReference type="SUPFAM" id="SSF52540">
    <property type="entry name" value="P-loop containing nucleoside triphosphate hydrolases"/>
    <property type="match status" value="1"/>
</dbReference>
<dbReference type="STRING" id="1499966.U14_04773"/>
<feature type="domain" description="ATPase AAA-type core" evidence="1">
    <location>
        <begin position="1"/>
        <end position="62"/>
    </location>
</feature>
<dbReference type="PANTHER" id="PTHR43581">
    <property type="entry name" value="ATP/GTP PHOSPHATASE"/>
    <property type="match status" value="1"/>
</dbReference>
<dbReference type="InterPro" id="IPR051396">
    <property type="entry name" value="Bact_Antivir_Def_Nuclease"/>
</dbReference>
<dbReference type="InterPro" id="IPR003959">
    <property type="entry name" value="ATPase_AAA_core"/>
</dbReference>
<sequence>MGDGMTHLFHIILGLVNARGGILLIDEFENGLHHEIHQQIWELIFDLATQLNVQVFATTHSNDTIEALERAASLKKYEENIKLIKLKSVPKTGRIKPVELDSRSLKSLIEQDIEVR</sequence>